<feature type="region of interest" description="Disordered" evidence="1">
    <location>
        <begin position="1"/>
        <end position="27"/>
    </location>
</feature>
<name>A0A0A9GWT7_ARUDO</name>
<evidence type="ECO:0000256" key="1">
    <source>
        <dbReference type="SAM" id="MobiDB-lite"/>
    </source>
</evidence>
<evidence type="ECO:0000313" key="2">
    <source>
        <dbReference type="EMBL" id="JAE29470.1"/>
    </source>
</evidence>
<reference evidence="2" key="1">
    <citation type="submission" date="2014-09" db="EMBL/GenBank/DDBJ databases">
        <authorList>
            <person name="Magalhaes I.L.F."/>
            <person name="Oliveira U."/>
            <person name="Santos F.R."/>
            <person name="Vidigal T.H.D.A."/>
            <person name="Brescovit A.D."/>
            <person name="Santos A.J."/>
        </authorList>
    </citation>
    <scope>NUCLEOTIDE SEQUENCE</scope>
    <source>
        <tissue evidence="2">Shoot tissue taken approximately 20 cm above the soil surface</tissue>
    </source>
</reference>
<dbReference type="AlphaFoldDB" id="A0A0A9GWT7"/>
<organism evidence="2">
    <name type="scientific">Arundo donax</name>
    <name type="common">Giant reed</name>
    <name type="synonym">Donax arundinaceus</name>
    <dbReference type="NCBI Taxonomy" id="35708"/>
    <lineage>
        <taxon>Eukaryota</taxon>
        <taxon>Viridiplantae</taxon>
        <taxon>Streptophyta</taxon>
        <taxon>Embryophyta</taxon>
        <taxon>Tracheophyta</taxon>
        <taxon>Spermatophyta</taxon>
        <taxon>Magnoliopsida</taxon>
        <taxon>Liliopsida</taxon>
        <taxon>Poales</taxon>
        <taxon>Poaceae</taxon>
        <taxon>PACMAD clade</taxon>
        <taxon>Arundinoideae</taxon>
        <taxon>Arundineae</taxon>
        <taxon>Arundo</taxon>
    </lineage>
</organism>
<protein>
    <submittedName>
        <fullName evidence="2">Uncharacterized protein</fullName>
    </submittedName>
</protein>
<reference evidence="2" key="2">
    <citation type="journal article" date="2015" name="Data Brief">
        <title>Shoot transcriptome of the giant reed, Arundo donax.</title>
        <authorList>
            <person name="Barrero R.A."/>
            <person name="Guerrero F.D."/>
            <person name="Moolhuijzen P."/>
            <person name="Goolsby J.A."/>
            <person name="Tidwell J."/>
            <person name="Bellgard S.E."/>
            <person name="Bellgard M.I."/>
        </authorList>
    </citation>
    <scope>NUCLEOTIDE SEQUENCE</scope>
    <source>
        <tissue evidence="2">Shoot tissue taken approximately 20 cm above the soil surface</tissue>
    </source>
</reference>
<sequence length="52" mass="6585">MWKKKRRLREALRATRPSRQRGINPPRRIPPATRLWLRLRRAPWRMWTRQLL</sequence>
<accession>A0A0A9GWT7</accession>
<dbReference type="EMBL" id="GBRH01168426">
    <property type="protein sequence ID" value="JAE29470.1"/>
    <property type="molecule type" value="Transcribed_RNA"/>
</dbReference>
<proteinExistence type="predicted"/>